<dbReference type="SUPFAM" id="SSF48726">
    <property type="entry name" value="Immunoglobulin"/>
    <property type="match status" value="1"/>
</dbReference>
<dbReference type="SMART" id="SM00409">
    <property type="entry name" value="IG"/>
    <property type="match status" value="1"/>
</dbReference>
<evidence type="ECO:0000256" key="2">
    <source>
        <dbReference type="ARBA" id="ARBA00023157"/>
    </source>
</evidence>
<evidence type="ECO:0000313" key="5">
    <source>
        <dbReference type="Proteomes" id="UP000050794"/>
    </source>
</evidence>
<dbReference type="Gene3D" id="2.60.40.10">
    <property type="entry name" value="Immunoglobulins"/>
    <property type="match status" value="3"/>
</dbReference>
<evidence type="ECO:0000313" key="4">
    <source>
        <dbReference type="EMBL" id="VDM48213.1"/>
    </source>
</evidence>
<dbReference type="Pfam" id="PF13927">
    <property type="entry name" value="Ig_3"/>
    <property type="match status" value="1"/>
</dbReference>
<dbReference type="GO" id="GO:0007411">
    <property type="term" value="P:axon guidance"/>
    <property type="evidence" value="ECO:0007669"/>
    <property type="project" value="TreeGrafter"/>
</dbReference>
<reference evidence="4 5" key="2">
    <citation type="submission" date="2018-11" db="EMBL/GenBank/DDBJ databases">
        <authorList>
            <consortium name="Pathogen Informatics"/>
        </authorList>
    </citation>
    <scope>NUCLEOTIDE SEQUENCE [LARGE SCALE GENOMIC DNA]</scope>
</reference>
<dbReference type="WBParaSite" id="TCNE_0001689301-mRNA-1">
    <property type="protein sequence ID" value="TCNE_0001689301-mRNA-1"/>
    <property type="gene ID" value="TCNE_0001689301"/>
</dbReference>
<gene>
    <name evidence="4" type="ORF">TCNE_LOCUS16892</name>
</gene>
<dbReference type="PANTHER" id="PTHR44170:SF6">
    <property type="entry name" value="CONTACTIN"/>
    <property type="match status" value="1"/>
</dbReference>
<dbReference type="InterPro" id="IPR007110">
    <property type="entry name" value="Ig-like_dom"/>
</dbReference>
<dbReference type="GO" id="GO:0005886">
    <property type="term" value="C:plasma membrane"/>
    <property type="evidence" value="ECO:0007669"/>
    <property type="project" value="TreeGrafter"/>
</dbReference>
<evidence type="ECO:0000259" key="3">
    <source>
        <dbReference type="PROSITE" id="PS50835"/>
    </source>
</evidence>
<dbReference type="EMBL" id="UYWY01023977">
    <property type="protein sequence ID" value="VDM48213.1"/>
    <property type="molecule type" value="Genomic_DNA"/>
</dbReference>
<dbReference type="SUPFAM" id="SSF49265">
    <property type="entry name" value="Fibronectin type III"/>
    <property type="match status" value="1"/>
</dbReference>
<dbReference type="InterPro" id="IPR003598">
    <property type="entry name" value="Ig_sub2"/>
</dbReference>
<dbReference type="InterPro" id="IPR013783">
    <property type="entry name" value="Ig-like_fold"/>
</dbReference>
<dbReference type="InterPro" id="IPR036116">
    <property type="entry name" value="FN3_sf"/>
</dbReference>
<dbReference type="InterPro" id="IPR003961">
    <property type="entry name" value="FN3_dom"/>
</dbReference>
<dbReference type="Proteomes" id="UP000050794">
    <property type="component" value="Unassembled WGS sequence"/>
</dbReference>
<keyword evidence="5" id="KW-1185">Reference proteome</keyword>
<evidence type="ECO:0000313" key="6">
    <source>
        <dbReference type="WBParaSite" id="TCNE_0001689301-mRNA-1"/>
    </source>
</evidence>
<dbReference type="GO" id="GO:0098632">
    <property type="term" value="F:cell-cell adhesion mediator activity"/>
    <property type="evidence" value="ECO:0007669"/>
    <property type="project" value="TreeGrafter"/>
</dbReference>
<keyword evidence="1" id="KW-0677">Repeat</keyword>
<dbReference type="InterPro" id="IPR036179">
    <property type="entry name" value="Ig-like_dom_sf"/>
</dbReference>
<dbReference type="SMART" id="SM00408">
    <property type="entry name" value="IGc2"/>
    <property type="match status" value="1"/>
</dbReference>
<feature type="domain" description="Ig-like" evidence="3">
    <location>
        <begin position="25"/>
        <end position="120"/>
    </location>
</feature>
<accession>A0A183V822</accession>
<dbReference type="PANTHER" id="PTHR44170">
    <property type="entry name" value="PROTEIN SIDEKICK"/>
    <property type="match status" value="1"/>
</dbReference>
<proteinExistence type="predicted"/>
<dbReference type="InterPro" id="IPR003599">
    <property type="entry name" value="Ig_sub"/>
</dbReference>
<keyword evidence="2" id="KW-1015">Disulfide bond</keyword>
<dbReference type="GO" id="GO:0030424">
    <property type="term" value="C:axon"/>
    <property type="evidence" value="ECO:0007669"/>
    <property type="project" value="TreeGrafter"/>
</dbReference>
<organism evidence="5 6">
    <name type="scientific">Toxocara canis</name>
    <name type="common">Canine roundworm</name>
    <dbReference type="NCBI Taxonomy" id="6265"/>
    <lineage>
        <taxon>Eukaryota</taxon>
        <taxon>Metazoa</taxon>
        <taxon>Ecdysozoa</taxon>
        <taxon>Nematoda</taxon>
        <taxon>Chromadorea</taxon>
        <taxon>Rhabditida</taxon>
        <taxon>Spirurina</taxon>
        <taxon>Ascaridomorpha</taxon>
        <taxon>Ascaridoidea</taxon>
        <taxon>Toxocaridae</taxon>
        <taxon>Toxocara</taxon>
    </lineage>
</organism>
<evidence type="ECO:0000256" key="1">
    <source>
        <dbReference type="ARBA" id="ARBA00022737"/>
    </source>
</evidence>
<dbReference type="SMART" id="SM00060">
    <property type="entry name" value="FN3"/>
    <property type="match status" value="2"/>
</dbReference>
<dbReference type="AlphaFoldDB" id="A0A183V822"/>
<dbReference type="GO" id="GO:0007420">
    <property type="term" value="P:brain development"/>
    <property type="evidence" value="ECO:0007669"/>
    <property type="project" value="TreeGrafter"/>
</dbReference>
<reference evidence="6" key="1">
    <citation type="submission" date="2016-06" db="UniProtKB">
        <authorList>
            <consortium name="WormBaseParasite"/>
        </authorList>
    </citation>
    <scope>IDENTIFICATION</scope>
</reference>
<dbReference type="PROSITE" id="PS50835">
    <property type="entry name" value="IG_LIKE"/>
    <property type="match status" value="1"/>
</dbReference>
<protein>
    <submittedName>
        <fullName evidence="6">Ig-like domain-containing protein</fullName>
    </submittedName>
</protein>
<name>A0A183V822_TOXCA</name>
<sequence>MHHEFSAVSPMIRASPYFVHRRNEPVVFFAPDSAVSSNGEYMNPSNTQTLRCRAEGNPKPTYKWTKNGNAYDPSAHLHRVVVVPNEGSLLFHNLTSGDEGVYQCEAINAYGAVLSEKVILQRACSPSEISTASITKCDPDTPMAVIAFEYVENANYSCHLNEIRVQYVIDESHDGAPWSVYEHPRLINRFESVVSGRHIVNGSLQIHLHPYGKYRFRLVARSDFGDGAPSSVRGECLTAEHIPTKNPGLISATGFLPDNIVVFWQRMPREGWHGRDFHYIVRCRPVQAANAKGRSSANLVTVQGRTGEDDPNFTPTGFRVVSTHSSSATFTWDPVDRQRVQGNLTAIKIITWANVEHEDESQEYSSGQPKHNLTMQRTKRSDVIMLQDAFSTHRKETLIAPYKHSATIFELMPDTVNYAQICVRNGQNDGLPSQPVSFHLPEGGTVLHLFLP</sequence>